<dbReference type="SUPFAM" id="SSF53756">
    <property type="entry name" value="UDP-Glycosyltransferase/glycogen phosphorylase"/>
    <property type="match status" value="1"/>
</dbReference>
<dbReference type="GO" id="GO:0016757">
    <property type="term" value="F:glycosyltransferase activity"/>
    <property type="evidence" value="ECO:0007669"/>
    <property type="project" value="TreeGrafter"/>
</dbReference>
<dbReference type="InterPro" id="IPR028098">
    <property type="entry name" value="Glyco_trans_4-like_N"/>
</dbReference>
<dbReference type="PANTHER" id="PTHR45947">
    <property type="entry name" value="SULFOQUINOVOSYL TRANSFERASE SQD2"/>
    <property type="match status" value="1"/>
</dbReference>
<dbReference type="EMBL" id="CP024172">
    <property type="protein sequence ID" value="AZW19492.1"/>
    <property type="molecule type" value="Genomic_DNA"/>
</dbReference>
<dbReference type="PANTHER" id="PTHR45947:SF3">
    <property type="entry name" value="SULFOQUINOVOSYL TRANSFERASE SQD2"/>
    <property type="match status" value="1"/>
</dbReference>
<dbReference type="Gene3D" id="3.40.50.2000">
    <property type="entry name" value="Glycogen Phosphorylase B"/>
    <property type="match status" value="2"/>
</dbReference>
<protein>
    <recommendedName>
        <fullName evidence="1">Glycosyltransferase subfamily 4-like N-terminal domain-containing protein</fullName>
    </recommendedName>
</protein>
<evidence type="ECO:0000259" key="1">
    <source>
        <dbReference type="Pfam" id="PF13439"/>
    </source>
</evidence>
<proteinExistence type="predicted"/>
<accession>A0AAN1S1K2</accession>
<sequence length="352" mass="39722">MRIAYLTYEVPDGRSGVAKKITAQSRYWREQGHEVRHFVLATPRPDETSSITFLVSRPVRPPMLAAALANETTRRALHDWRPDIVYVRQMLWWPGAVAALDAAPLVIEYNSIARHEYRAVSSLKYAIECFSRGFLPRAARGVIAVTRELAQDVPATEARRIVVSNGYDLAKVRPRVPPQHARPQLLLVGSPGQSWHGVDKVLRLAHLLPEFDFHLVVPQLSINGPDNLFCHGALYGEDLVKRYEQTDVALGTLALHRKNMREAAPLKTRECLAYGIPVIGGYDDADLDGAGYWLNIGNTEHNVEQAVQPIREFVQSWRGRLPDRNDIERRVGYAGKESQRLAFLEQVVRDGR</sequence>
<evidence type="ECO:0000313" key="3">
    <source>
        <dbReference type="Proteomes" id="UP000282741"/>
    </source>
</evidence>
<dbReference type="Proteomes" id="UP000282741">
    <property type="component" value="Chromosome"/>
</dbReference>
<name>A0AAN1S1K2_9BORD</name>
<dbReference type="AlphaFoldDB" id="A0AAN1S1K2"/>
<feature type="domain" description="Glycosyltransferase subfamily 4-like N-terminal" evidence="1">
    <location>
        <begin position="16"/>
        <end position="170"/>
    </location>
</feature>
<evidence type="ECO:0000313" key="2">
    <source>
        <dbReference type="EMBL" id="AZW19492.1"/>
    </source>
</evidence>
<organism evidence="2 3">
    <name type="scientific">Bordetella hinzii</name>
    <dbReference type="NCBI Taxonomy" id="103855"/>
    <lineage>
        <taxon>Bacteria</taxon>
        <taxon>Pseudomonadati</taxon>
        <taxon>Pseudomonadota</taxon>
        <taxon>Betaproteobacteria</taxon>
        <taxon>Burkholderiales</taxon>
        <taxon>Alcaligenaceae</taxon>
        <taxon>Bordetella</taxon>
    </lineage>
</organism>
<gene>
    <name evidence="2" type="ORF">CS347_07520</name>
</gene>
<dbReference type="InterPro" id="IPR050194">
    <property type="entry name" value="Glycosyltransferase_grp1"/>
</dbReference>
<reference evidence="3" key="1">
    <citation type="submission" date="2017-10" db="EMBL/GenBank/DDBJ databases">
        <title>Whole genome sequencing of various Bordetella species.</title>
        <authorList>
            <person name="Weigand M.R."/>
            <person name="Loparev V."/>
            <person name="Peng Y."/>
            <person name="Bowden K.E."/>
            <person name="Tondella M.L."/>
            <person name="Williams M.M."/>
        </authorList>
    </citation>
    <scope>NUCLEOTIDE SEQUENCE [LARGE SCALE GENOMIC DNA]</scope>
    <source>
        <strain evidence="3">H720</strain>
    </source>
</reference>
<dbReference type="Pfam" id="PF13439">
    <property type="entry name" value="Glyco_transf_4"/>
    <property type="match status" value="1"/>
</dbReference>